<evidence type="ECO:0000313" key="2">
    <source>
        <dbReference type="EMBL" id="PTU22583.1"/>
    </source>
</evidence>
<feature type="compositionally biased region" description="Low complexity" evidence="1">
    <location>
        <begin position="124"/>
        <end position="136"/>
    </location>
</feature>
<dbReference type="Proteomes" id="UP000244073">
    <property type="component" value="Unassembled WGS sequence"/>
</dbReference>
<organism evidence="2 3">
    <name type="scientific">Aspergillus ochraceoroseus IBT 24754</name>
    <dbReference type="NCBI Taxonomy" id="1392256"/>
    <lineage>
        <taxon>Eukaryota</taxon>
        <taxon>Fungi</taxon>
        <taxon>Dikarya</taxon>
        <taxon>Ascomycota</taxon>
        <taxon>Pezizomycotina</taxon>
        <taxon>Eurotiomycetes</taxon>
        <taxon>Eurotiomycetidae</taxon>
        <taxon>Eurotiales</taxon>
        <taxon>Aspergillaceae</taxon>
        <taxon>Aspergillus</taxon>
        <taxon>Aspergillus subgen. Nidulantes</taxon>
    </lineage>
</organism>
<accession>A0A2T5M221</accession>
<protein>
    <submittedName>
        <fullName evidence="2">Uncharacterized protein</fullName>
    </submittedName>
</protein>
<feature type="compositionally biased region" description="Basic and acidic residues" evidence="1">
    <location>
        <begin position="161"/>
        <end position="199"/>
    </location>
</feature>
<comment type="caution">
    <text evidence="2">The sequence shown here is derived from an EMBL/GenBank/DDBJ whole genome shotgun (WGS) entry which is preliminary data.</text>
</comment>
<dbReference type="RefSeq" id="XP_040753975.1">
    <property type="nucleotide sequence ID" value="XM_040896662.1"/>
</dbReference>
<gene>
    <name evidence="2" type="ORF">P175DRAFT_0499104</name>
</gene>
<dbReference type="GeneID" id="63813544"/>
<proteinExistence type="predicted"/>
<feature type="region of interest" description="Disordered" evidence="1">
    <location>
        <begin position="26"/>
        <end position="205"/>
    </location>
</feature>
<dbReference type="AlphaFoldDB" id="A0A2T5M221"/>
<dbReference type="VEuPathDB" id="FungiDB:P175DRAFT_0499104"/>
<reference evidence="2 3" key="1">
    <citation type="journal article" date="2018" name="Proc. Natl. Acad. Sci. U.S.A.">
        <title>Linking secondary metabolites to gene clusters through genome sequencing of six diverse Aspergillus species.</title>
        <authorList>
            <person name="Kaerboelling I."/>
            <person name="Vesth T.C."/>
            <person name="Frisvad J.C."/>
            <person name="Nybo J.L."/>
            <person name="Theobald S."/>
            <person name="Kuo A."/>
            <person name="Bowyer P."/>
            <person name="Matsuda Y."/>
            <person name="Mondo S."/>
            <person name="Lyhne E.K."/>
            <person name="Kogle M.E."/>
            <person name="Clum A."/>
            <person name="Lipzen A."/>
            <person name="Salamov A."/>
            <person name="Ngan C.Y."/>
            <person name="Daum C."/>
            <person name="Chiniquy J."/>
            <person name="Barry K."/>
            <person name="LaButti K."/>
            <person name="Haridas S."/>
            <person name="Simmons B.A."/>
            <person name="Magnuson J.K."/>
            <person name="Mortensen U.H."/>
            <person name="Larsen T.O."/>
            <person name="Grigoriev I.V."/>
            <person name="Baker S.E."/>
            <person name="Andersen M.R."/>
        </authorList>
    </citation>
    <scope>NUCLEOTIDE SEQUENCE [LARGE SCALE GENOMIC DNA]</scope>
    <source>
        <strain evidence="2 3">IBT 24754</strain>
    </source>
</reference>
<evidence type="ECO:0000256" key="1">
    <source>
        <dbReference type="SAM" id="MobiDB-lite"/>
    </source>
</evidence>
<feature type="compositionally biased region" description="Polar residues" evidence="1">
    <location>
        <begin position="63"/>
        <end position="82"/>
    </location>
</feature>
<name>A0A2T5M221_9EURO</name>
<sequence>MATKPNPSAKASTSALQSSIRELCIGGKGPIRDIARPSIPTSVPKKKKAPVVADSWEDEMIDSSASDSEPPQSHQDNSSDMLSMSALVGAEGPLDPPPTPISPQTSHTWAANTPAYTSTGPVPSSQDSSNFRSSASARRPEKQTAVANRMIAGALGLRAPKRTEEQRAYDRAVKEQEIRRRNKEKEEAARAKEEEEKAKAAVWDD</sequence>
<evidence type="ECO:0000313" key="3">
    <source>
        <dbReference type="Proteomes" id="UP000244073"/>
    </source>
</evidence>
<feature type="compositionally biased region" description="Polar residues" evidence="1">
    <location>
        <begin position="102"/>
        <end position="123"/>
    </location>
</feature>
<dbReference type="EMBL" id="MSFN02000002">
    <property type="protein sequence ID" value="PTU22583.1"/>
    <property type="molecule type" value="Genomic_DNA"/>
</dbReference>
<dbReference type="OrthoDB" id="5418203at2759"/>